<sequence>MIALTAIGLAKGYFLSIVEHIESQSGLRMDEMRKQQMLDTLNEIYERCIEKTDVREVAYLYLRSELSGKFS</sequence>
<dbReference type="EMBL" id="CP003274">
    <property type="protein sequence ID" value="AFL76628.1"/>
    <property type="molecule type" value="Genomic_DNA"/>
</dbReference>
<protein>
    <submittedName>
        <fullName evidence="1">Uncharacterized protein</fullName>
    </submittedName>
</protein>
<organism evidence="1 2">
    <name type="scientific">Alistipes finegoldii (strain DSM 17242 / JCM 16770 / CCUG 46020 / CIP 107999 / KCTC 15236 / AHN 2437)</name>
    <dbReference type="NCBI Taxonomy" id="679935"/>
    <lineage>
        <taxon>Bacteria</taxon>
        <taxon>Pseudomonadati</taxon>
        <taxon>Bacteroidota</taxon>
        <taxon>Bacteroidia</taxon>
        <taxon>Bacteroidales</taxon>
        <taxon>Rikenellaceae</taxon>
        <taxon>Alistipes</taxon>
    </lineage>
</organism>
<dbReference type="HOGENOM" id="CLU_2731011_0_0_10"/>
<dbReference type="Proteomes" id="UP000006052">
    <property type="component" value="Chromosome"/>
</dbReference>
<name>I3YI10_ALIFI</name>
<evidence type="ECO:0000313" key="2">
    <source>
        <dbReference type="Proteomes" id="UP000006052"/>
    </source>
</evidence>
<gene>
    <name evidence="1" type="ordered locus">Alfi_0219</name>
</gene>
<accession>I3YI10</accession>
<dbReference type="PATRIC" id="fig|679935.3.peg.211"/>
<evidence type="ECO:0000313" key="1">
    <source>
        <dbReference type="EMBL" id="AFL76628.1"/>
    </source>
</evidence>
<proteinExistence type="predicted"/>
<reference evidence="2" key="1">
    <citation type="journal article" date="2013" name="Stand. Genomic Sci.">
        <title>Complete genome sequence of the bile-resistant pigment-producing anaerobe Alistipes finegoldii type strain (AHN2437(T)).</title>
        <authorList>
            <person name="Mavromatis K."/>
            <person name="Stackebrandt E."/>
            <person name="Munk C."/>
            <person name="Lapidus A."/>
            <person name="Nolan M."/>
            <person name="Lucas S."/>
            <person name="Hammon N."/>
            <person name="Deshpande S."/>
            <person name="Cheng J.F."/>
            <person name="Tapia R."/>
            <person name="Goodwin L.A."/>
            <person name="Pitluck S."/>
            <person name="Liolios K."/>
            <person name="Pagani I."/>
            <person name="Ivanova N."/>
            <person name="Mikhailova N."/>
            <person name="Huntemann M."/>
            <person name="Pati A."/>
            <person name="Chen A."/>
            <person name="Palaniappan K."/>
            <person name="Land M."/>
            <person name="Hauser L."/>
            <person name="Rohde M."/>
            <person name="Gronow S."/>
            <person name="Goker M."/>
            <person name="Detter J.C."/>
            <person name="Bristow J."/>
            <person name="Eisen J.A."/>
            <person name="Markowitz V."/>
            <person name="Hugenholtz P."/>
            <person name="Kyrpides N.C."/>
            <person name="Klenk H.P."/>
            <person name="Woyke T."/>
        </authorList>
    </citation>
    <scope>NUCLEOTIDE SEQUENCE</scope>
    <source>
        <strain evidence="2">DSM 17242 / JCM 16770 / AHN 2437 / CCUG 46020 / CIP 107999</strain>
    </source>
</reference>
<dbReference type="KEGG" id="afd:Alfi_0219"/>
<dbReference type="RefSeq" id="WP_014774433.1">
    <property type="nucleotide sequence ID" value="NC_018011.1"/>
</dbReference>
<dbReference type="AlphaFoldDB" id="I3YI10"/>